<dbReference type="Pfam" id="PF13601">
    <property type="entry name" value="HTH_34"/>
    <property type="match status" value="1"/>
</dbReference>
<accession>A0A4R4W4E0</accession>
<comment type="caution">
    <text evidence="2">The sequence shown here is derived from an EMBL/GenBank/DDBJ whole genome shotgun (WGS) entry which is preliminary data.</text>
</comment>
<gene>
    <name evidence="2" type="ORF">E1292_12300</name>
</gene>
<sequence>MRAEHDPPPALDVTIQHPTRLAVMAFLSGCLEAEFAAVRDYARISDASVSRIVSALQDAGYVKVRKGCVGKRPRTWLSLSREGRQALAGHLDALQSIAETARRTATDPGARSTTP</sequence>
<organism evidence="2 3">
    <name type="scientific">Nonomuraea deserti</name>
    <dbReference type="NCBI Taxonomy" id="1848322"/>
    <lineage>
        <taxon>Bacteria</taxon>
        <taxon>Bacillati</taxon>
        <taxon>Actinomycetota</taxon>
        <taxon>Actinomycetes</taxon>
        <taxon>Streptosporangiales</taxon>
        <taxon>Streptosporangiaceae</taxon>
        <taxon>Nonomuraea</taxon>
    </lineage>
</organism>
<evidence type="ECO:0000313" key="3">
    <source>
        <dbReference type="Proteomes" id="UP000295258"/>
    </source>
</evidence>
<dbReference type="Gene3D" id="1.10.10.10">
    <property type="entry name" value="Winged helix-like DNA-binding domain superfamily/Winged helix DNA-binding domain"/>
    <property type="match status" value="1"/>
</dbReference>
<protein>
    <submittedName>
        <fullName evidence="2">Transcriptional regulator</fullName>
    </submittedName>
</protein>
<dbReference type="InterPro" id="IPR036388">
    <property type="entry name" value="WH-like_DNA-bd_sf"/>
</dbReference>
<evidence type="ECO:0000313" key="2">
    <source>
        <dbReference type="EMBL" id="TDD07930.1"/>
    </source>
</evidence>
<dbReference type="Proteomes" id="UP000295258">
    <property type="component" value="Unassembled WGS sequence"/>
</dbReference>
<dbReference type="AlphaFoldDB" id="A0A4R4W4E0"/>
<dbReference type="EMBL" id="SMKO01000023">
    <property type="protein sequence ID" value="TDD07930.1"/>
    <property type="molecule type" value="Genomic_DNA"/>
</dbReference>
<proteinExistence type="predicted"/>
<dbReference type="InterPro" id="IPR027395">
    <property type="entry name" value="WH_DNA-bd_dom"/>
</dbReference>
<name>A0A4R4W4E0_9ACTN</name>
<dbReference type="PANTHER" id="PTHR37318">
    <property type="entry name" value="BSL7504 PROTEIN"/>
    <property type="match status" value="1"/>
</dbReference>
<dbReference type="InterPro" id="IPR036390">
    <property type="entry name" value="WH_DNA-bd_sf"/>
</dbReference>
<dbReference type="RefSeq" id="WP_132595160.1">
    <property type="nucleotide sequence ID" value="NZ_SMKO01000023.1"/>
</dbReference>
<keyword evidence="3" id="KW-1185">Reference proteome</keyword>
<dbReference type="SUPFAM" id="SSF46785">
    <property type="entry name" value="Winged helix' DNA-binding domain"/>
    <property type="match status" value="1"/>
</dbReference>
<dbReference type="PANTHER" id="PTHR37318:SF1">
    <property type="entry name" value="BSL7504 PROTEIN"/>
    <property type="match status" value="1"/>
</dbReference>
<evidence type="ECO:0000259" key="1">
    <source>
        <dbReference type="Pfam" id="PF13601"/>
    </source>
</evidence>
<reference evidence="2 3" key="1">
    <citation type="submission" date="2019-03" db="EMBL/GenBank/DDBJ databases">
        <title>Draft genome sequences of novel Actinobacteria.</title>
        <authorList>
            <person name="Sahin N."/>
            <person name="Ay H."/>
            <person name="Saygin H."/>
        </authorList>
    </citation>
    <scope>NUCLEOTIDE SEQUENCE [LARGE SCALE GENOMIC DNA]</scope>
    <source>
        <strain evidence="2 3">KC310</strain>
    </source>
</reference>
<feature type="domain" description="Winged helix DNA-binding" evidence="1">
    <location>
        <begin position="20"/>
        <end position="97"/>
    </location>
</feature>